<proteinExistence type="predicted"/>
<organism evidence="2 3">
    <name type="scientific">Pisolithus tinctorius Marx 270</name>
    <dbReference type="NCBI Taxonomy" id="870435"/>
    <lineage>
        <taxon>Eukaryota</taxon>
        <taxon>Fungi</taxon>
        <taxon>Dikarya</taxon>
        <taxon>Basidiomycota</taxon>
        <taxon>Agaricomycotina</taxon>
        <taxon>Agaricomycetes</taxon>
        <taxon>Agaricomycetidae</taxon>
        <taxon>Boletales</taxon>
        <taxon>Sclerodermatineae</taxon>
        <taxon>Pisolithaceae</taxon>
        <taxon>Pisolithus</taxon>
    </lineage>
</organism>
<dbReference type="OrthoDB" id="2804493at2759"/>
<feature type="compositionally biased region" description="Basic and acidic residues" evidence="1">
    <location>
        <begin position="21"/>
        <end position="30"/>
    </location>
</feature>
<dbReference type="HOGENOM" id="CLU_934205_0_0_1"/>
<evidence type="ECO:0000256" key="1">
    <source>
        <dbReference type="SAM" id="MobiDB-lite"/>
    </source>
</evidence>
<dbReference type="EMBL" id="KN831981">
    <property type="protein sequence ID" value="KIO02613.1"/>
    <property type="molecule type" value="Genomic_DNA"/>
</dbReference>
<feature type="compositionally biased region" description="Polar residues" evidence="1">
    <location>
        <begin position="111"/>
        <end position="133"/>
    </location>
</feature>
<dbReference type="AlphaFoldDB" id="A0A0C3J0J5"/>
<feature type="region of interest" description="Disordered" evidence="1">
    <location>
        <begin position="205"/>
        <end position="234"/>
    </location>
</feature>
<reference evidence="2 3" key="1">
    <citation type="submission" date="2014-04" db="EMBL/GenBank/DDBJ databases">
        <authorList>
            <consortium name="DOE Joint Genome Institute"/>
            <person name="Kuo A."/>
            <person name="Kohler A."/>
            <person name="Costa M.D."/>
            <person name="Nagy L.G."/>
            <person name="Floudas D."/>
            <person name="Copeland A."/>
            <person name="Barry K.W."/>
            <person name="Cichocki N."/>
            <person name="Veneault-Fourrey C."/>
            <person name="LaButti K."/>
            <person name="Lindquist E.A."/>
            <person name="Lipzen A."/>
            <person name="Lundell T."/>
            <person name="Morin E."/>
            <person name="Murat C."/>
            <person name="Sun H."/>
            <person name="Tunlid A."/>
            <person name="Henrissat B."/>
            <person name="Grigoriev I.V."/>
            <person name="Hibbett D.S."/>
            <person name="Martin F."/>
            <person name="Nordberg H.P."/>
            <person name="Cantor M.N."/>
            <person name="Hua S.X."/>
        </authorList>
    </citation>
    <scope>NUCLEOTIDE SEQUENCE [LARGE SCALE GENOMIC DNA]</scope>
    <source>
        <strain evidence="2 3">Marx 270</strain>
    </source>
</reference>
<feature type="compositionally biased region" description="Low complexity" evidence="1">
    <location>
        <begin position="91"/>
        <end position="100"/>
    </location>
</feature>
<dbReference type="Proteomes" id="UP000054217">
    <property type="component" value="Unassembled WGS sequence"/>
</dbReference>
<dbReference type="STRING" id="870435.A0A0C3J0J5"/>
<feature type="region of interest" description="Disordered" evidence="1">
    <location>
        <begin position="21"/>
        <end position="75"/>
    </location>
</feature>
<dbReference type="InParanoid" id="A0A0C3J0J5"/>
<feature type="region of interest" description="Disordered" evidence="1">
    <location>
        <begin position="91"/>
        <end position="133"/>
    </location>
</feature>
<keyword evidence="3" id="KW-1185">Reference proteome</keyword>
<gene>
    <name evidence="2" type="ORF">M404DRAFT_654249</name>
</gene>
<feature type="region of interest" description="Disordered" evidence="1">
    <location>
        <begin position="278"/>
        <end position="298"/>
    </location>
</feature>
<name>A0A0C3J0J5_PISTI</name>
<sequence length="298" mass="31470">MVRLHIYTNAELLVSHQRTLSRDSDLDLRGEAPPYSEEAVVGGDSSALPPPQPSLPPELGIPVPPLAHGNPGDRRSRFGFLRYPFNSHTRATSTTANTRTAVPATHARSGSAHTLASTEYTAASRPTTPNTLTRTEFRIPRGGLTPEQVKIITARDAPERFGRPYGPAAVAFAGSRVLVTSDAADTLPPEFDEAVGTIAGSSSTDATAALNGEGEPEEAEVRAPSALTSSPVSDTPIMTSSHHISLTSEQQQSAEIRVNTDATNTDQFSRAADLDEAMTPLSARPPSVTPAVQDSVNS</sequence>
<reference evidence="3" key="2">
    <citation type="submission" date="2015-01" db="EMBL/GenBank/DDBJ databases">
        <title>Evolutionary Origins and Diversification of the Mycorrhizal Mutualists.</title>
        <authorList>
            <consortium name="DOE Joint Genome Institute"/>
            <consortium name="Mycorrhizal Genomics Consortium"/>
            <person name="Kohler A."/>
            <person name="Kuo A."/>
            <person name="Nagy L.G."/>
            <person name="Floudas D."/>
            <person name="Copeland A."/>
            <person name="Barry K.W."/>
            <person name="Cichocki N."/>
            <person name="Veneault-Fourrey C."/>
            <person name="LaButti K."/>
            <person name="Lindquist E.A."/>
            <person name="Lipzen A."/>
            <person name="Lundell T."/>
            <person name="Morin E."/>
            <person name="Murat C."/>
            <person name="Riley R."/>
            <person name="Ohm R."/>
            <person name="Sun H."/>
            <person name="Tunlid A."/>
            <person name="Henrissat B."/>
            <person name="Grigoriev I.V."/>
            <person name="Hibbett D.S."/>
            <person name="Martin F."/>
        </authorList>
    </citation>
    <scope>NUCLEOTIDE SEQUENCE [LARGE SCALE GENOMIC DNA]</scope>
    <source>
        <strain evidence="3">Marx 270</strain>
    </source>
</reference>
<evidence type="ECO:0000313" key="2">
    <source>
        <dbReference type="EMBL" id="KIO02613.1"/>
    </source>
</evidence>
<protein>
    <submittedName>
        <fullName evidence="2">Uncharacterized protein</fullName>
    </submittedName>
</protein>
<evidence type="ECO:0000313" key="3">
    <source>
        <dbReference type="Proteomes" id="UP000054217"/>
    </source>
</evidence>
<accession>A0A0C3J0J5</accession>